<evidence type="ECO:0000256" key="4">
    <source>
        <dbReference type="ARBA" id="ARBA00022801"/>
    </source>
</evidence>
<evidence type="ECO:0000256" key="9">
    <source>
        <dbReference type="RuleBase" id="RU362041"/>
    </source>
</evidence>
<reference evidence="11" key="1">
    <citation type="submission" date="2021-01" db="UniProtKB">
        <authorList>
            <consortium name="EnsemblMetazoa"/>
        </authorList>
    </citation>
    <scope>IDENTIFICATION</scope>
</reference>
<dbReference type="NCBIfam" id="TIGR02227">
    <property type="entry name" value="sigpep_I_bact"/>
    <property type="match status" value="1"/>
</dbReference>
<comment type="subunit">
    <text evidence="2">Heterodimer of 2 subunits, IMMPL1 and IMMPL2.</text>
</comment>
<dbReference type="GO" id="GO:0004252">
    <property type="term" value="F:serine-type endopeptidase activity"/>
    <property type="evidence" value="ECO:0007669"/>
    <property type="project" value="InterPro"/>
</dbReference>
<evidence type="ECO:0000256" key="2">
    <source>
        <dbReference type="ARBA" id="ARBA00011805"/>
    </source>
</evidence>
<dbReference type="SUPFAM" id="SSF51306">
    <property type="entry name" value="LexA/Signal peptidase"/>
    <property type="match status" value="1"/>
</dbReference>
<feature type="domain" description="Peptidase S26" evidence="10">
    <location>
        <begin position="32"/>
        <end position="107"/>
    </location>
</feature>
<dbReference type="InterPro" id="IPR000223">
    <property type="entry name" value="Pept_S26A_signal_pept_1"/>
</dbReference>
<dbReference type="AlphaFoldDB" id="A0A7M7M7C8"/>
<name>A0A7M7M7C8_VARDE</name>
<proteinExistence type="inferred from homology"/>
<keyword evidence="3 9" id="KW-0999">Mitochondrion inner membrane</keyword>
<dbReference type="PANTHER" id="PTHR12383:SF16">
    <property type="entry name" value="MITOCHONDRIAL INNER MEMBRANE PROTEASE SUBUNIT 1"/>
    <property type="match status" value="1"/>
</dbReference>
<evidence type="ECO:0000313" key="12">
    <source>
        <dbReference type="Proteomes" id="UP000594260"/>
    </source>
</evidence>
<organism evidence="11 12">
    <name type="scientific">Varroa destructor</name>
    <name type="common">Honeybee mite</name>
    <dbReference type="NCBI Taxonomy" id="109461"/>
    <lineage>
        <taxon>Eukaryota</taxon>
        <taxon>Metazoa</taxon>
        <taxon>Ecdysozoa</taxon>
        <taxon>Arthropoda</taxon>
        <taxon>Chelicerata</taxon>
        <taxon>Arachnida</taxon>
        <taxon>Acari</taxon>
        <taxon>Parasitiformes</taxon>
        <taxon>Mesostigmata</taxon>
        <taxon>Gamasina</taxon>
        <taxon>Dermanyssoidea</taxon>
        <taxon>Varroidae</taxon>
        <taxon>Varroa</taxon>
    </lineage>
</organism>
<dbReference type="GO" id="GO:0042720">
    <property type="term" value="C:mitochondrial inner membrane peptidase complex"/>
    <property type="evidence" value="ECO:0007669"/>
    <property type="project" value="TreeGrafter"/>
</dbReference>
<dbReference type="Gene3D" id="2.10.109.10">
    <property type="entry name" value="Umud Fragment, subunit A"/>
    <property type="match status" value="1"/>
</dbReference>
<dbReference type="GO" id="GO:0006627">
    <property type="term" value="P:protein processing involved in protein targeting to mitochondrion"/>
    <property type="evidence" value="ECO:0007669"/>
    <property type="project" value="TreeGrafter"/>
</dbReference>
<feature type="active site" evidence="8">
    <location>
        <position position="56"/>
    </location>
</feature>
<dbReference type="InterPro" id="IPR052064">
    <property type="entry name" value="Mito_IMP1_subunit"/>
</dbReference>
<dbReference type="KEGG" id="vde:111247863"/>
<evidence type="ECO:0000313" key="11">
    <source>
        <dbReference type="EnsemblMetazoa" id="XP_022655079"/>
    </source>
</evidence>
<dbReference type="PANTHER" id="PTHR12383">
    <property type="entry name" value="PROTEASE FAMILY S26 MITOCHONDRIAL INNER MEMBRANE PROTEASE-RELATED"/>
    <property type="match status" value="1"/>
</dbReference>
<evidence type="ECO:0000259" key="10">
    <source>
        <dbReference type="Pfam" id="PF10502"/>
    </source>
</evidence>
<comment type="similarity">
    <text evidence="7">Belongs to the peptidase S26 family. IMP1 subfamily.</text>
</comment>
<dbReference type="GO" id="GO:0006465">
    <property type="term" value="P:signal peptide processing"/>
    <property type="evidence" value="ECO:0007669"/>
    <property type="project" value="InterPro"/>
</dbReference>
<keyword evidence="9" id="KW-0645">Protease</keyword>
<dbReference type="FunCoup" id="A0A7M7M7C8">
    <property type="interactions" value="1095"/>
</dbReference>
<dbReference type="InterPro" id="IPR036286">
    <property type="entry name" value="LexA/Signal_pep-like_sf"/>
</dbReference>
<accession>A0A7M7M7C8</accession>
<dbReference type="EC" id="3.4.21.-" evidence="9"/>
<evidence type="ECO:0000256" key="8">
    <source>
        <dbReference type="PIRSR" id="PIRSR600223-1"/>
    </source>
</evidence>
<feature type="active site" evidence="8">
    <location>
        <position position="99"/>
    </location>
</feature>
<dbReference type="Pfam" id="PF10502">
    <property type="entry name" value="Peptidase_S26"/>
    <property type="match status" value="2"/>
</dbReference>
<keyword evidence="12" id="KW-1185">Reference proteome</keyword>
<dbReference type="GeneID" id="111247863"/>
<dbReference type="InParanoid" id="A0A7M7M7C8"/>
<dbReference type="CDD" id="cd06530">
    <property type="entry name" value="S26_SPase_I"/>
    <property type="match status" value="1"/>
</dbReference>
<dbReference type="OMA" id="STHWFWE"/>
<evidence type="ECO:0000256" key="3">
    <source>
        <dbReference type="ARBA" id="ARBA00022792"/>
    </source>
</evidence>
<dbReference type="OrthoDB" id="308440at2759"/>
<evidence type="ECO:0000256" key="7">
    <source>
        <dbReference type="ARBA" id="ARBA00038445"/>
    </source>
</evidence>
<keyword evidence="5 9" id="KW-0496">Mitochondrion</keyword>
<keyword evidence="6" id="KW-0472">Membrane</keyword>
<feature type="domain" description="Peptidase S26" evidence="10">
    <location>
        <begin position="114"/>
        <end position="155"/>
    </location>
</feature>
<protein>
    <recommendedName>
        <fullName evidence="9">Mitochondrial inner membrane protease subunit</fullName>
        <ecNumber evidence="9">3.4.21.-</ecNumber>
    </recommendedName>
</protein>
<sequence>MVPKSDLRDNATGTLSIVKRVMRGVTRTSIRVIEGIAIAYCVCRYVVQPISCTGPSMEPTIQSGDMIVVERITAHTRNFQRGDIVVCRSPTDPDSLLCKRVVGLPGDILDNPETGSQIVPKGNVWLLGDNYTNSTDSRHFGFVPIGLLIGRAFFKLNKLQTLS</sequence>
<comment type="subcellular location">
    <subcellularLocation>
        <location evidence="1 9">Mitochondrion inner membrane</location>
    </subcellularLocation>
</comment>
<dbReference type="InterPro" id="IPR019533">
    <property type="entry name" value="Peptidase_S26"/>
</dbReference>
<dbReference type="EnsemblMetazoa" id="XM_022799344">
    <property type="protein sequence ID" value="XP_022655079"/>
    <property type="gene ID" value="LOC111247863"/>
</dbReference>
<dbReference type="PRINTS" id="PR00727">
    <property type="entry name" value="LEADERPTASE"/>
</dbReference>
<evidence type="ECO:0000256" key="5">
    <source>
        <dbReference type="ARBA" id="ARBA00023128"/>
    </source>
</evidence>
<evidence type="ECO:0000256" key="1">
    <source>
        <dbReference type="ARBA" id="ARBA00004273"/>
    </source>
</evidence>
<evidence type="ECO:0000256" key="6">
    <source>
        <dbReference type="ARBA" id="ARBA00023136"/>
    </source>
</evidence>
<dbReference type="RefSeq" id="XP_022655079.1">
    <property type="nucleotide sequence ID" value="XM_022799344.1"/>
</dbReference>
<dbReference type="Proteomes" id="UP000594260">
    <property type="component" value="Unplaced"/>
</dbReference>
<keyword evidence="4 9" id="KW-0378">Hydrolase</keyword>